<dbReference type="AlphaFoldDB" id="A8AAH4"/>
<sequence>MAEFCWSLGDPIKSGPDLLSLINYVASKGLNCRISVVWPPLDLLFAEGHIMGYRGDLSSFSLPKKLEINVYELTDEEILVELEDKDYIKLDSIESLISLIKEIVVREALVIKGKVYPVAQLIDPSSVSVDTETWESVSVTVEEPKEFLGTLISGGHKAINVVSLTERWTLDVLACDDKILGASLYMPESVETIKGSDAFVFPLESPGKWIVTMAKPFLCPKVSLVLDPRLDERLKGVETGVVKL</sequence>
<dbReference type="GeneID" id="5562344"/>
<dbReference type="EMBL" id="CP000816">
    <property type="protein sequence ID" value="ABU81926.1"/>
    <property type="molecule type" value="Genomic_DNA"/>
</dbReference>
<proteinExistence type="predicted"/>
<dbReference type="OrthoDB" id="383169at2157"/>
<protein>
    <submittedName>
        <fullName evidence="1">Uncharacterized protein</fullName>
    </submittedName>
</protein>
<dbReference type="HOGENOM" id="CLU_1136046_0_0_2"/>
<organism evidence="1 2">
    <name type="scientific">Ignicoccus hospitalis (strain KIN4/I / DSM 18386 / JCM 14125)</name>
    <dbReference type="NCBI Taxonomy" id="453591"/>
    <lineage>
        <taxon>Archaea</taxon>
        <taxon>Thermoproteota</taxon>
        <taxon>Thermoprotei</taxon>
        <taxon>Desulfurococcales</taxon>
        <taxon>Desulfurococcaceae</taxon>
        <taxon>Ignicoccus</taxon>
    </lineage>
</organism>
<dbReference type="RefSeq" id="WP_011998778.1">
    <property type="nucleotide sequence ID" value="NC_009776.1"/>
</dbReference>
<dbReference type="STRING" id="453591.Igni_0744"/>
<name>A8AAH4_IGNH4</name>
<evidence type="ECO:0000313" key="2">
    <source>
        <dbReference type="Proteomes" id="UP000000262"/>
    </source>
</evidence>
<keyword evidence="2" id="KW-1185">Reference proteome</keyword>
<accession>A8AAH4</accession>
<dbReference type="Proteomes" id="UP000000262">
    <property type="component" value="Chromosome"/>
</dbReference>
<reference evidence="1 2" key="1">
    <citation type="journal article" date="2008" name="Genome Biol.">
        <title>A genomic analysis of the archaeal system Ignicoccus hospitalis-Nanoarchaeum equitans.</title>
        <authorList>
            <person name="Podar M."/>
            <person name="Anderson I."/>
            <person name="Makarova K.S."/>
            <person name="Elkins J.G."/>
            <person name="Ivanova N."/>
            <person name="Wall M.A."/>
            <person name="Lykidis A."/>
            <person name="Mavromatis K."/>
            <person name="Sun H."/>
            <person name="Hudson M.E."/>
            <person name="Chen W."/>
            <person name="Deciu C."/>
            <person name="Hutchison D."/>
            <person name="Eads J.R."/>
            <person name="Anderson A."/>
            <person name="Fernandes F."/>
            <person name="Szeto E."/>
            <person name="Lapidus A."/>
            <person name="Kyrpides N.C."/>
            <person name="Saier M.H.Jr."/>
            <person name="Richardson P.M."/>
            <person name="Rachel R."/>
            <person name="Huber H."/>
            <person name="Eisen J.A."/>
            <person name="Koonin E.V."/>
            <person name="Keller M."/>
            <person name="Stetter K.O."/>
        </authorList>
    </citation>
    <scope>NUCLEOTIDE SEQUENCE [LARGE SCALE GENOMIC DNA]</scope>
    <source>
        <strain evidence="2">KIN4/I / DSM 18386 / JCM 14125</strain>
    </source>
</reference>
<dbReference type="KEGG" id="iho:Igni_0744"/>
<gene>
    <name evidence="1" type="ordered locus">Igni_0744</name>
</gene>
<evidence type="ECO:0000313" key="1">
    <source>
        <dbReference type="EMBL" id="ABU81926.1"/>
    </source>
</evidence>